<reference evidence="7 8" key="1">
    <citation type="journal article" date="2020" name="G3 (Bethesda)">
        <title>Improved Reference Genome for Cyclotella cryptica CCMP332, a Model for Cell Wall Morphogenesis, Salinity Adaptation, and Lipid Production in Diatoms (Bacillariophyta).</title>
        <authorList>
            <person name="Roberts W.R."/>
            <person name="Downey K.M."/>
            <person name="Ruck E.C."/>
            <person name="Traller J.C."/>
            <person name="Alverson A.J."/>
        </authorList>
    </citation>
    <scope>NUCLEOTIDE SEQUENCE [LARGE SCALE GENOMIC DNA]</scope>
    <source>
        <strain evidence="7 8">CCMP332</strain>
    </source>
</reference>
<evidence type="ECO:0000259" key="6">
    <source>
        <dbReference type="SMART" id="SM00415"/>
    </source>
</evidence>
<sequence>MYAMPALNEQFYVIPTSIRYVWVSNGEAFRISDLSRLESETLPSYFRHSRFQSLVRQLNFYNFRKVNRERTFWVYHHPLFHRDRPHDLKKLRRRTCPGFDGRKQKMQARSSAVSTSYDDQEEEEDLLHDGVMDTAGGASIVSPSLSRGQKVENSLVKDGFGELTEEEIEERQAHLHAVAEVSRDLDVICSDLAATCSSHKTHHRGRGRNARGIYGGNNTGNSAFVACFGLDKSEMHYSRIKCDLLTYDDEDDVIFQDGKTVISQADKCLPGLSDPNMNFAKEEVDFTPPSQDDEIITSITNACREGCLLNSSSSSMERSISSSVLRFFLSTHPQDPHICGKIITHLKSYPNLCEEFNAYCKALDRGISVSEDLTARLIRHIVPAIRSFGSTDALAAVGAELSGIEFQTIERCCDLWF</sequence>
<evidence type="ECO:0000313" key="8">
    <source>
        <dbReference type="Proteomes" id="UP001516023"/>
    </source>
</evidence>
<comment type="subcellular location">
    <subcellularLocation>
        <location evidence="1">Nucleus</location>
    </subcellularLocation>
</comment>
<evidence type="ECO:0000256" key="5">
    <source>
        <dbReference type="SAM" id="MobiDB-lite"/>
    </source>
</evidence>
<evidence type="ECO:0000256" key="1">
    <source>
        <dbReference type="ARBA" id="ARBA00004123"/>
    </source>
</evidence>
<comment type="similarity">
    <text evidence="4">Belongs to the HSF family.</text>
</comment>
<feature type="compositionally biased region" description="Polar residues" evidence="5">
    <location>
        <begin position="107"/>
        <end position="117"/>
    </location>
</feature>
<comment type="caution">
    <text evidence="7">The sequence shown here is derived from an EMBL/GenBank/DDBJ whole genome shotgun (WGS) entry which is preliminary data.</text>
</comment>
<dbReference type="InterPro" id="IPR036390">
    <property type="entry name" value="WH_DNA-bd_sf"/>
</dbReference>
<feature type="region of interest" description="Disordered" evidence="5">
    <location>
        <begin position="99"/>
        <end position="120"/>
    </location>
</feature>
<dbReference type="PANTHER" id="PTHR10015:SF206">
    <property type="entry name" value="HSF-TYPE DNA-BINDING DOMAIN-CONTAINING PROTEIN"/>
    <property type="match status" value="1"/>
</dbReference>
<dbReference type="Gene3D" id="1.10.10.10">
    <property type="entry name" value="Winged helix-like DNA-binding domain superfamily/Winged helix DNA-binding domain"/>
    <property type="match status" value="1"/>
</dbReference>
<dbReference type="PANTHER" id="PTHR10015">
    <property type="entry name" value="HEAT SHOCK TRANSCRIPTION FACTOR"/>
    <property type="match status" value="1"/>
</dbReference>
<dbReference type="Pfam" id="PF00447">
    <property type="entry name" value="HSF_DNA-bind"/>
    <property type="match status" value="1"/>
</dbReference>
<keyword evidence="8" id="KW-1185">Reference proteome</keyword>
<dbReference type="GO" id="GO:0003677">
    <property type="term" value="F:DNA binding"/>
    <property type="evidence" value="ECO:0007669"/>
    <property type="project" value="UniProtKB-KW"/>
</dbReference>
<dbReference type="InterPro" id="IPR036388">
    <property type="entry name" value="WH-like_DNA-bd_sf"/>
</dbReference>
<gene>
    <name evidence="7" type="ORF">HJC23_002800</name>
</gene>
<evidence type="ECO:0000256" key="3">
    <source>
        <dbReference type="ARBA" id="ARBA00023242"/>
    </source>
</evidence>
<dbReference type="AlphaFoldDB" id="A0ABD3PMM4"/>
<dbReference type="SMART" id="SM00415">
    <property type="entry name" value="HSF"/>
    <property type="match status" value="1"/>
</dbReference>
<name>A0ABD3PMM4_9STRA</name>
<protein>
    <recommendedName>
        <fullName evidence="6">HSF-type DNA-binding domain-containing protein</fullName>
    </recommendedName>
</protein>
<evidence type="ECO:0000256" key="4">
    <source>
        <dbReference type="RuleBase" id="RU004020"/>
    </source>
</evidence>
<feature type="domain" description="HSF-type DNA-binding" evidence="6">
    <location>
        <begin position="3"/>
        <end position="94"/>
    </location>
</feature>
<dbReference type="SUPFAM" id="SSF46785">
    <property type="entry name" value="Winged helix' DNA-binding domain"/>
    <property type="match status" value="1"/>
</dbReference>
<accession>A0ABD3PMM4</accession>
<evidence type="ECO:0000256" key="2">
    <source>
        <dbReference type="ARBA" id="ARBA00023125"/>
    </source>
</evidence>
<dbReference type="GO" id="GO:0005634">
    <property type="term" value="C:nucleus"/>
    <property type="evidence" value="ECO:0007669"/>
    <property type="project" value="UniProtKB-SubCell"/>
</dbReference>
<dbReference type="EMBL" id="JABMIG020000144">
    <property type="protein sequence ID" value="KAL3789215.1"/>
    <property type="molecule type" value="Genomic_DNA"/>
</dbReference>
<dbReference type="InterPro" id="IPR000232">
    <property type="entry name" value="HSF_DNA-bd"/>
</dbReference>
<keyword evidence="3" id="KW-0539">Nucleus</keyword>
<keyword evidence="2" id="KW-0238">DNA-binding</keyword>
<evidence type="ECO:0000313" key="7">
    <source>
        <dbReference type="EMBL" id="KAL3789215.1"/>
    </source>
</evidence>
<proteinExistence type="inferred from homology"/>
<organism evidence="7 8">
    <name type="scientific">Cyclotella cryptica</name>
    <dbReference type="NCBI Taxonomy" id="29204"/>
    <lineage>
        <taxon>Eukaryota</taxon>
        <taxon>Sar</taxon>
        <taxon>Stramenopiles</taxon>
        <taxon>Ochrophyta</taxon>
        <taxon>Bacillariophyta</taxon>
        <taxon>Coscinodiscophyceae</taxon>
        <taxon>Thalassiosirophycidae</taxon>
        <taxon>Stephanodiscales</taxon>
        <taxon>Stephanodiscaceae</taxon>
        <taxon>Cyclotella</taxon>
    </lineage>
</organism>
<dbReference type="Proteomes" id="UP001516023">
    <property type="component" value="Unassembled WGS sequence"/>
</dbReference>